<protein>
    <submittedName>
        <fullName evidence="1">Uncharacterized protein</fullName>
    </submittedName>
</protein>
<accession>A0A0B1ZYN5</accession>
<name>A0A0B1ZYN5_9MICO</name>
<comment type="caution">
    <text evidence="1">The sequence shown here is derived from an EMBL/GenBank/DDBJ whole genome shotgun (WGS) entry which is preliminary data.</text>
</comment>
<proteinExistence type="predicted"/>
<dbReference type="STRING" id="1348253.LK09_17635"/>
<dbReference type="OrthoDB" id="9801102at2"/>
<sequence length="105" mass="11562">MELSFSTRQLREFCIDPQTDQLGADDVIDLKARLAELLAADTLGEIPIGIELSAEDPARVCVEVNDRWHIVARLAQVQGPGATGDGARMGQYRIRLDSIERRGEA</sequence>
<dbReference type="AlphaFoldDB" id="A0A0B1ZYN5"/>
<gene>
    <name evidence="1" type="ORF">LK09_17635</name>
</gene>
<dbReference type="RefSeq" id="WP_039402518.1">
    <property type="nucleotide sequence ID" value="NZ_JTDK01000018.1"/>
</dbReference>
<dbReference type="EMBL" id="JTDK01000018">
    <property type="protein sequence ID" value="KHK95851.1"/>
    <property type="molecule type" value="Genomic_DNA"/>
</dbReference>
<reference evidence="1 2" key="1">
    <citation type="submission" date="2014-11" db="EMBL/GenBank/DDBJ databases">
        <title>Genome sequence of Microbacterium mangrovi MUSC 115(T).</title>
        <authorList>
            <person name="Lee L.-H."/>
        </authorList>
    </citation>
    <scope>NUCLEOTIDE SEQUENCE [LARGE SCALE GENOMIC DNA]</scope>
    <source>
        <strain evidence="1 2">MUSC 115</strain>
    </source>
</reference>
<organism evidence="1 2">
    <name type="scientific">Microbacterium mangrovi</name>
    <dbReference type="NCBI Taxonomy" id="1348253"/>
    <lineage>
        <taxon>Bacteria</taxon>
        <taxon>Bacillati</taxon>
        <taxon>Actinomycetota</taxon>
        <taxon>Actinomycetes</taxon>
        <taxon>Micrococcales</taxon>
        <taxon>Microbacteriaceae</taxon>
        <taxon>Microbacterium</taxon>
    </lineage>
</organism>
<evidence type="ECO:0000313" key="1">
    <source>
        <dbReference type="EMBL" id="KHK95851.1"/>
    </source>
</evidence>
<keyword evidence="2" id="KW-1185">Reference proteome</keyword>
<dbReference type="Proteomes" id="UP000031030">
    <property type="component" value="Unassembled WGS sequence"/>
</dbReference>
<evidence type="ECO:0000313" key="2">
    <source>
        <dbReference type="Proteomes" id="UP000031030"/>
    </source>
</evidence>